<reference evidence="1" key="1">
    <citation type="submission" date="2021-12" db="EMBL/GenBank/DDBJ databases">
        <title>Prjna785345.</title>
        <authorList>
            <person name="Rujirawat T."/>
            <person name="Krajaejun T."/>
        </authorList>
    </citation>
    <scope>NUCLEOTIDE SEQUENCE</scope>
    <source>
        <strain evidence="1">Pi057C3</strain>
    </source>
</reference>
<comment type="caution">
    <text evidence="1">The sequence shown here is derived from an EMBL/GenBank/DDBJ whole genome shotgun (WGS) entry which is preliminary data.</text>
</comment>
<evidence type="ECO:0000313" key="2">
    <source>
        <dbReference type="Proteomes" id="UP001209570"/>
    </source>
</evidence>
<protein>
    <recommendedName>
        <fullName evidence="3">Chromo domain-containing protein</fullName>
    </recommendedName>
</protein>
<accession>A0AAD5Q474</accession>
<dbReference type="EMBL" id="JAKCXM010007102">
    <property type="protein sequence ID" value="KAJ0388697.1"/>
    <property type="molecule type" value="Genomic_DNA"/>
</dbReference>
<organism evidence="1 2">
    <name type="scientific">Pythium insidiosum</name>
    <name type="common">Pythiosis disease agent</name>
    <dbReference type="NCBI Taxonomy" id="114742"/>
    <lineage>
        <taxon>Eukaryota</taxon>
        <taxon>Sar</taxon>
        <taxon>Stramenopiles</taxon>
        <taxon>Oomycota</taxon>
        <taxon>Peronosporomycetes</taxon>
        <taxon>Pythiales</taxon>
        <taxon>Pythiaceae</taxon>
        <taxon>Pythium</taxon>
    </lineage>
</organism>
<proteinExistence type="predicted"/>
<dbReference type="SUPFAM" id="SSF54160">
    <property type="entry name" value="Chromo domain-like"/>
    <property type="match status" value="1"/>
</dbReference>
<keyword evidence="2" id="KW-1185">Reference proteome</keyword>
<gene>
    <name evidence="1" type="ORF">P43SY_010814</name>
</gene>
<sequence>MTAITDKIETVKTTTRIRKSHVKDWLVDDDEVEWVADQSLEERPLYGVNRFLDRKRVNGIKYYLVDWEPTWETRNDVGSTLIATFEKERHALVRRTFIEDEAVEAGK</sequence>
<name>A0AAD5Q474_PYTIN</name>
<evidence type="ECO:0008006" key="3">
    <source>
        <dbReference type="Google" id="ProtNLM"/>
    </source>
</evidence>
<dbReference type="Gene3D" id="2.40.50.40">
    <property type="match status" value="1"/>
</dbReference>
<dbReference type="InterPro" id="IPR016197">
    <property type="entry name" value="Chromo-like_dom_sf"/>
</dbReference>
<evidence type="ECO:0000313" key="1">
    <source>
        <dbReference type="EMBL" id="KAJ0388697.1"/>
    </source>
</evidence>
<dbReference type="Proteomes" id="UP001209570">
    <property type="component" value="Unassembled WGS sequence"/>
</dbReference>
<dbReference type="AlphaFoldDB" id="A0AAD5Q474"/>